<dbReference type="InterPro" id="IPR001841">
    <property type="entry name" value="Znf_RING"/>
</dbReference>
<dbReference type="InterPro" id="IPR043145">
    <property type="entry name" value="Znf_ZZ_sf"/>
</dbReference>
<dbReference type="InterPro" id="IPR013083">
    <property type="entry name" value="Znf_RING/FYVE/PHD"/>
</dbReference>
<evidence type="ECO:0000256" key="5">
    <source>
        <dbReference type="SAM" id="MobiDB-lite"/>
    </source>
</evidence>
<keyword evidence="1" id="KW-0479">Metal-binding</keyword>
<dbReference type="FunFam" id="3.30.40.10:FF:000489">
    <property type="entry name" value="E3 ubiquitin-protein ligase PRT1"/>
    <property type="match status" value="1"/>
</dbReference>
<feature type="domain" description="RING-type" evidence="6">
    <location>
        <begin position="23"/>
        <end position="90"/>
    </location>
</feature>
<dbReference type="SMART" id="SM00291">
    <property type="entry name" value="ZnF_ZZ"/>
    <property type="match status" value="1"/>
</dbReference>
<reference evidence="8 9" key="1">
    <citation type="submission" date="2019-12" db="EMBL/GenBank/DDBJ databases">
        <authorList>
            <person name="Alioto T."/>
            <person name="Alioto T."/>
            <person name="Gomez Garrido J."/>
        </authorList>
    </citation>
    <scope>NUCLEOTIDE SEQUENCE [LARGE SCALE GENOMIC DNA]</scope>
</reference>
<comment type="caution">
    <text evidence="8">The sequence shown here is derived from an EMBL/GenBank/DDBJ whole genome shotgun (WGS) entry which is preliminary data.</text>
</comment>
<name>A0A8S0P7H2_OLEEU</name>
<keyword evidence="2 4" id="KW-0863">Zinc-finger</keyword>
<dbReference type="AlphaFoldDB" id="A0A8S0P7H2"/>
<evidence type="ECO:0000256" key="1">
    <source>
        <dbReference type="ARBA" id="ARBA00022723"/>
    </source>
</evidence>
<evidence type="ECO:0000313" key="8">
    <source>
        <dbReference type="EMBL" id="CAA2934133.1"/>
    </source>
</evidence>
<evidence type="ECO:0000256" key="2">
    <source>
        <dbReference type="ARBA" id="ARBA00022771"/>
    </source>
</evidence>
<keyword evidence="9" id="KW-1185">Reference proteome</keyword>
<dbReference type="Pfam" id="PF13445">
    <property type="entry name" value="zf-RING_UBOX"/>
    <property type="match status" value="1"/>
</dbReference>
<dbReference type="PANTHER" id="PTHR15898">
    <property type="entry name" value="BIFUNCTIONAL APOPTOSIS REGULATOR"/>
    <property type="match status" value="1"/>
</dbReference>
<evidence type="ECO:0000313" key="9">
    <source>
        <dbReference type="Proteomes" id="UP000594638"/>
    </source>
</evidence>
<dbReference type="InterPro" id="IPR017907">
    <property type="entry name" value="Znf_RING_CS"/>
</dbReference>
<dbReference type="Gene3D" id="3.30.40.10">
    <property type="entry name" value="Zinc/RING finger domain, C3HC4 (zinc finger)"/>
    <property type="match status" value="2"/>
</dbReference>
<dbReference type="PROSITE" id="PS50089">
    <property type="entry name" value="ZF_RING_2"/>
    <property type="match status" value="2"/>
</dbReference>
<protein>
    <submittedName>
        <fullName evidence="8">E3 ubiquitin- ligase PRT1</fullName>
    </submittedName>
</protein>
<dbReference type="PANTHER" id="PTHR15898:SF13">
    <property type="entry name" value="BIFUNCTIONAL APOPTOSIS REGULATOR"/>
    <property type="match status" value="1"/>
</dbReference>
<dbReference type="GO" id="GO:0043161">
    <property type="term" value="P:proteasome-mediated ubiquitin-dependent protein catabolic process"/>
    <property type="evidence" value="ECO:0007669"/>
    <property type="project" value="TreeGrafter"/>
</dbReference>
<dbReference type="SUPFAM" id="SSF57850">
    <property type="entry name" value="RING/U-box"/>
    <property type="match status" value="3"/>
</dbReference>
<dbReference type="InterPro" id="IPR000433">
    <property type="entry name" value="Znf_ZZ"/>
</dbReference>
<dbReference type="PROSITE" id="PS00518">
    <property type="entry name" value="ZF_RING_1"/>
    <property type="match status" value="1"/>
</dbReference>
<feature type="region of interest" description="Disordered" evidence="5">
    <location>
        <begin position="295"/>
        <end position="317"/>
    </location>
</feature>
<dbReference type="Gene3D" id="3.30.60.90">
    <property type="match status" value="1"/>
</dbReference>
<feature type="compositionally biased region" description="Polar residues" evidence="5">
    <location>
        <begin position="298"/>
        <end position="312"/>
    </location>
</feature>
<dbReference type="EMBL" id="CACTIH010000010">
    <property type="protein sequence ID" value="CAA2934133.1"/>
    <property type="molecule type" value="Genomic_DNA"/>
</dbReference>
<evidence type="ECO:0000259" key="7">
    <source>
        <dbReference type="PROSITE" id="PS50135"/>
    </source>
</evidence>
<dbReference type="Pfam" id="PF00569">
    <property type="entry name" value="ZZ"/>
    <property type="match status" value="1"/>
</dbReference>
<accession>A0A8S0P7H2</accession>
<dbReference type="SMART" id="SM00184">
    <property type="entry name" value="RING"/>
    <property type="match status" value="2"/>
</dbReference>
<dbReference type="Proteomes" id="UP000594638">
    <property type="component" value="Unassembled WGS sequence"/>
</dbReference>
<evidence type="ECO:0000256" key="3">
    <source>
        <dbReference type="ARBA" id="ARBA00022833"/>
    </source>
</evidence>
<dbReference type="OrthoDB" id="6270329at2759"/>
<dbReference type="GO" id="GO:0008270">
    <property type="term" value="F:zinc ion binding"/>
    <property type="evidence" value="ECO:0007669"/>
    <property type="project" value="UniProtKB-KW"/>
</dbReference>
<dbReference type="Gramene" id="OE9A041785T5">
    <property type="protein sequence ID" value="OE9A041785C5"/>
    <property type="gene ID" value="OE9A041785"/>
</dbReference>
<dbReference type="GO" id="GO:0061630">
    <property type="term" value="F:ubiquitin protein ligase activity"/>
    <property type="evidence" value="ECO:0007669"/>
    <property type="project" value="TreeGrafter"/>
</dbReference>
<gene>
    <name evidence="8" type="ORF">OLEA9_A041785</name>
</gene>
<keyword evidence="3" id="KW-0862">Zinc</keyword>
<dbReference type="GO" id="GO:0016874">
    <property type="term" value="F:ligase activity"/>
    <property type="evidence" value="ECO:0007669"/>
    <property type="project" value="UniProtKB-KW"/>
</dbReference>
<organism evidence="8 9">
    <name type="scientific">Olea europaea subsp. europaea</name>
    <dbReference type="NCBI Taxonomy" id="158383"/>
    <lineage>
        <taxon>Eukaryota</taxon>
        <taxon>Viridiplantae</taxon>
        <taxon>Streptophyta</taxon>
        <taxon>Embryophyta</taxon>
        <taxon>Tracheophyta</taxon>
        <taxon>Spermatophyta</taxon>
        <taxon>Magnoliopsida</taxon>
        <taxon>eudicotyledons</taxon>
        <taxon>Gunneridae</taxon>
        <taxon>Pentapetalae</taxon>
        <taxon>asterids</taxon>
        <taxon>lamiids</taxon>
        <taxon>Lamiales</taxon>
        <taxon>Oleaceae</taxon>
        <taxon>Oleeae</taxon>
        <taxon>Olea</taxon>
    </lineage>
</organism>
<dbReference type="InterPro" id="IPR027370">
    <property type="entry name" value="Znf-RING_euk"/>
</dbReference>
<keyword evidence="8" id="KW-0436">Ligase</keyword>
<feature type="domain" description="RING-type" evidence="6">
    <location>
        <begin position="226"/>
        <end position="264"/>
    </location>
</feature>
<dbReference type="FunFam" id="3.30.60.90:FF:000014">
    <property type="entry name" value="E3 ubiquitin-protein ligase PRT1"/>
    <property type="match status" value="1"/>
</dbReference>
<evidence type="ECO:0000259" key="6">
    <source>
        <dbReference type="PROSITE" id="PS50089"/>
    </source>
</evidence>
<evidence type="ECO:0000256" key="4">
    <source>
        <dbReference type="PROSITE-ProRule" id="PRU00228"/>
    </source>
</evidence>
<sequence>MENHDKKDYGDIGSEDFPDEFQCCVCLDIMYKPVVLGKNPVPNTIELIDILLLKIFSSFPLYAACGHISCFWCVFKAMDFYQESRCPICSNPFNHFPSICRLLHFLLLKLYPLAYKRKERQVAEEEKTYGYESPQFDVFSDSRSNEELDVQDTSPHSAPAIVSNMTQKGDSSLIQDSSENENNMTMIPTTSSLESTTDMTKRGDSMVKSEVSNETFKQVLMIDLHCTLCKQLLCRPLVLNCGHVYCEACINNQDNKVCRCPVCQSVHPNGFSNVCLVLEHFLEKHFPEEYSARKVSLPDQQHANPSGSTTGKLEQATKCPSLPGNAYSSRLSGHKPKVHPAVGCDWCGMYPIIGERYKCKDCVEKIGFDLCEGCYKSPFKLPGRFNQQHTPEHQFVIMEPGEYDIGSPDDAEEVVTVTNLSNDASQDEVDSVAPLNLSPDALQDLGNTIASLAFFNDPSEDQDGNNSGT</sequence>
<feature type="domain" description="ZZ-type" evidence="7">
    <location>
        <begin position="339"/>
        <end position="403"/>
    </location>
</feature>
<proteinExistence type="predicted"/>
<dbReference type="PROSITE" id="PS50135">
    <property type="entry name" value="ZF_ZZ_2"/>
    <property type="match status" value="1"/>
</dbReference>